<dbReference type="NCBIfam" id="TIGR00350">
    <property type="entry name" value="lytR_cpsA_psr"/>
    <property type="match status" value="1"/>
</dbReference>
<protein>
    <submittedName>
        <fullName evidence="5">LCP family protein</fullName>
    </submittedName>
</protein>
<evidence type="ECO:0000256" key="2">
    <source>
        <dbReference type="SAM" id="Phobius"/>
    </source>
</evidence>
<gene>
    <name evidence="5" type="ORF">GCM10008905_05830</name>
</gene>
<comment type="caution">
    <text evidence="5">The sequence shown here is derived from an EMBL/GenBank/DDBJ whole genome shotgun (WGS) entry which is preliminary data.</text>
</comment>
<feature type="domain" description="Cell envelope-related transcriptional attenuator" evidence="3">
    <location>
        <begin position="86"/>
        <end position="239"/>
    </location>
</feature>
<dbReference type="InterPro" id="IPR027381">
    <property type="entry name" value="LytR/CpsA/Psr_C"/>
</dbReference>
<sequence>MGNKKKSKKSSKKGSKRKFILLGLLFIVAFVSSYLYFYLLSFSNNSISENKLAIVERKETTNKQPINILVMGVDYGGPYSKNDPKRTDTMILLNYNPKSDKIKMVSIPRDTRVLINGKVQKINAAHAIGGPEYSIKAVENLLNINVNYYAKLDYEGFRKVIDSIGGIEMKIEQNMYYDDPTQNLHIKFKKGEVVQLNGKKAEEFFRWRQNNDGTGLSEGDLGRIKNQQMFIGKVIDKFKSPSIITRLPSIISTLPKYIETNMKPDEILKYGYTFIKIDKEDMDILTVGGEAKYIGGISYFIYDETLNKDLVSELQGITAEVKLQRGKIKIQILNCTNKNGIASEYSSLLKSKGYSNIDIGNGDNLKKSKIIFRGINKSLIKDITKEFNIDNIENNSYKEGDYNITVLLGEDYTK</sequence>
<keyword evidence="2" id="KW-1133">Transmembrane helix</keyword>
<organism evidence="5 6">
    <name type="scientific">Clostridium malenominatum</name>
    <dbReference type="NCBI Taxonomy" id="1539"/>
    <lineage>
        <taxon>Bacteria</taxon>
        <taxon>Bacillati</taxon>
        <taxon>Bacillota</taxon>
        <taxon>Clostridia</taxon>
        <taxon>Eubacteriales</taxon>
        <taxon>Clostridiaceae</taxon>
        <taxon>Clostridium</taxon>
    </lineage>
</organism>
<dbReference type="Pfam" id="PF13399">
    <property type="entry name" value="LytR_C"/>
    <property type="match status" value="1"/>
</dbReference>
<dbReference type="RefSeq" id="WP_343766423.1">
    <property type="nucleotide sequence ID" value="NZ_BAAACF010000001.1"/>
</dbReference>
<evidence type="ECO:0000256" key="1">
    <source>
        <dbReference type="ARBA" id="ARBA00006068"/>
    </source>
</evidence>
<evidence type="ECO:0000259" key="3">
    <source>
        <dbReference type="Pfam" id="PF03816"/>
    </source>
</evidence>
<reference evidence="6" key="1">
    <citation type="journal article" date="2019" name="Int. J. Syst. Evol. Microbiol.">
        <title>The Global Catalogue of Microorganisms (GCM) 10K type strain sequencing project: providing services to taxonomists for standard genome sequencing and annotation.</title>
        <authorList>
            <consortium name="The Broad Institute Genomics Platform"/>
            <consortium name="The Broad Institute Genome Sequencing Center for Infectious Disease"/>
            <person name="Wu L."/>
            <person name="Ma J."/>
        </authorList>
    </citation>
    <scope>NUCLEOTIDE SEQUENCE [LARGE SCALE GENOMIC DNA]</scope>
    <source>
        <strain evidence="6">JCM 1405</strain>
    </source>
</reference>
<feature type="transmembrane region" description="Helical" evidence="2">
    <location>
        <begin position="20"/>
        <end position="39"/>
    </location>
</feature>
<keyword evidence="2" id="KW-0472">Membrane</keyword>
<evidence type="ECO:0000259" key="4">
    <source>
        <dbReference type="Pfam" id="PF13399"/>
    </source>
</evidence>
<dbReference type="EMBL" id="BAAACF010000001">
    <property type="protein sequence ID" value="GAA0718721.1"/>
    <property type="molecule type" value="Genomic_DNA"/>
</dbReference>
<evidence type="ECO:0000313" key="5">
    <source>
        <dbReference type="EMBL" id="GAA0718721.1"/>
    </source>
</evidence>
<name>A0ABP3TVB9_9CLOT</name>
<dbReference type="Gene3D" id="3.40.630.190">
    <property type="entry name" value="LCP protein"/>
    <property type="match status" value="1"/>
</dbReference>
<evidence type="ECO:0000313" key="6">
    <source>
        <dbReference type="Proteomes" id="UP001500339"/>
    </source>
</evidence>
<dbReference type="PANTHER" id="PTHR33392:SF6">
    <property type="entry name" value="POLYISOPRENYL-TEICHOIC ACID--PEPTIDOGLYCAN TEICHOIC ACID TRANSFERASE TAGU"/>
    <property type="match status" value="1"/>
</dbReference>
<keyword evidence="2" id="KW-0812">Transmembrane</keyword>
<dbReference type="InterPro" id="IPR004474">
    <property type="entry name" value="LytR_CpsA_psr"/>
</dbReference>
<dbReference type="PANTHER" id="PTHR33392">
    <property type="entry name" value="POLYISOPRENYL-TEICHOIC ACID--PEPTIDOGLYCAN TEICHOIC ACID TRANSFERASE TAGU"/>
    <property type="match status" value="1"/>
</dbReference>
<keyword evidence="6" id="KW-1185">Reference proteome</keyword>
<dbReference type="Pfam" id="PF03816">
    <property type="entry name" value="LytR_cpsA_psr"/>
    <property type="match status" value="1"/>
</dbReference>
<dbReference type="InterPro" id="IPR050922">
    <property type="entry name" value="LytR/CpsA/Psr_CW_biosynth"/>
</dbReference>
<feature type="domain" description="LytR/CpsA/Psr regulator C-terminal" evidence="4">
    <location>
        <begin position="328"/>
        <end position="412"/>
    </location>
</feature>
<proteinExistence type="inferred from homology"/>
<dbReference type="Proteomes" id="UP001500339">
    <property type="component" value="Unassembled WGS sequence"/>
</dbReference>
<accession>A0ABP3TVB9</accession>
<dbReference type="Gene3D" id="3.30.70.2390">
    <property type="match status" value="1"/>
</dbReference>
<comment type="similarity">
    <text evidence="1">Belongs to the LytR/CpsA/Psr (LCP) family.</text>
</comment>